<dbReference type="EMBL" id="ATAM02000006">
    <property type="protein sequence ID" value="KAL0247820.1"/>
    <property type="molecule type" value="Genomic_DNA"/>
</dbReference>
<sequence>MALYAPPPPSYQDRAAGPVQHHGFNPYSDNGGSILAIAGKDFSIIAGDTRQSEGYNIQTRYARKVWQLTDKVVLATNGFAADGNNFVKRVKQRLEWYEHDHNKPMSLKSIARMIQTMLYGKRFFPYYVYNILGGIEEDGSGAVYSFDPVGSYEREACRAAGAAQSLIQPFLDNQVYFKNQQPEPGAAPFVPGNLPLSTVLSLVVDSFTSATERHIEVGDGMEIYVVMAKGRSTDDLLGEGNLLPGMEVEELHPLGEGDGERSFLVKMPLKRD</sequence>
<dbReference type="Proteomes" id="UP000054399">
    <property type="component" value="Unassembled WGS sequence"/>
</dbReference>
<evidence type="ECO:0000256" key="3">
    <source>
        <dbReference type="ARBA" id="ARBA00026071"/>
    </source>
</evidence>
<keyword evidence="2 4" id="KW-0647">Proteasome</keyword>
<name>A0ABR3BRK7_9TREE</name>
<dbReference type="PROSITE" id="PS51476">
    <property type="entry name" value="PROTEASOME_BETA_2"/>
    <property type="match status" value="1"/>
</dbReference>
<keyword evidence="4" id="KW-0539">Nucleus</keyword>
<keyword evidence="1 4" id="KW-0963">Cytoplasm</keyword>
<comment type="similarity">
    <text evidence="4">Belongs to the peptidase T1B family.</text>
</comment>
<feature type="region of interest" description="Disordered" evidence="5">
    <location>
        <begin position="1"/>
        <end position="23"/>
    </location>
</feature>
<dbReference type="Gene3D" id="3.60.20.10">
    <property type="entry name" value="Glutamine Phosphoribosylpyrophosphate, subunit 1, domain 1"/>
    <property type="match status" value="1"/>
</dbReference>
<protein>
    <recommendedName>
        <fullName evidence="4">Proteasome subunit beta</fullName>
    </recommendedName>
</protein>
<evidence type="ECO:0000256" key="5">
    <source>
        <dbReference type="SAM" id="MobiDB-lite"/>
    </source>
</evidence>
<evidence type="ECO:0000256" key="1">
    <source>
        <dbReference type="ARBA" id="ARBA00022490"/>
    </source>
</evidence>
<dbReference type="InterPro" id="IPR029055">
    <property type="entry name" value="Ntn_hydrolases_N"/>
</dbReference>
<dbReference type="SUPFAM" id="SSF56235">
    <property type="entry name" value="N-terminal nucleophile aminohydrolases (Ntn hydrolases)"/>
    <property type="match status" value="1"/>
</dbReference>
<evidence type="ECO:0000313" key="6">
    <source>
        <dbReference type="EMBL" id="KAL0247820.1"/>
    </source>
</evidence>
<dbReference type="InterPro" id="IPR023333">
    <property type="entry name" value="Proteasome_suB-type"/>
</dbReference>
<dbReference type="RefSeq" id="XP_066613781.1">
    <property type="nucleotide sequence ID" value="XM_066758379.1"/>
</dbReference>
<keyword evidence="7" id="KW-1185">Reference proteome</keyword>
<dbReference type="InterPro" id="IPR016050">
    <property type="entry name" value="Proteasome_bsu_CS"/>
</dbReference>
<comment type="function">
    <text evidence="4">Component of the proteasome, a multicatalytic proteinase complex which is characterized by its ability to cleave peptides with Arg, Phe, Tyr, Leu, and Glu adjacent to the leaving group at neutral or slightly basic pH. The proteasome has an ATP-dependent proteolytic activity.</text>
</comment>
<evidence type="ECO:0000313" key="7">
    <source>
        <dbReference type="Proteomes" id="UP000054399"/>
    </source>
</evidence>
<reference evidence="7" key="1">
    <citation type="submission" date="2015-01" db="EMBL/GenBank/DDBJ databases">
        <title>The Genome Sequence of Cryptococcus gattii MMRL2647.</title>
        <authorList>
            <consortium name="The Broad Institute Genomics Platform"/>
            <person name="Cuomo C."/>
            <person name="Litvintseva A."/>
            <person name="Chen Y."/>
            <person name="Heitman J."/>
            <person name="Sun S."/>
            <person name="Springer D."/>
            <person name="Dromer F."/>
            <person name="Young S."/>
            <person name="Zeng Q."/>
            <person name="Gargeya S."/>
            <person name="Abouelleil A."/>
            <person name="Alvarado L."/>
            <person name="Chapman S.B."/>
            <person name="Gainer-Dewar J."/>
            <person name="Goldberg J."/>
            <person name="Griggs A."/>
            <person name="Gujja S."/>
            <person name="Hansen M."/>
            <person name="Howarth C."/>
            <person name="Imamovic A."/>
            <person name="Larimer J."/>
            <person name="Murphy C."/>
            <person name="Naylor J."/>
            <person name="Pearson M."/>
            <person name="Priest M."/>
            <person name="Roberts A."/>
            <person name="Saif S."/>
            <person name="Shea T."/>
            <person name="Sykes S."/>
            <person name="Wortman J."/>
            <person name="Nusbaum C."/>
            <person name="Birren B."/>
        </authorList>
    </citation>
    <scope>NUCLEOTIDE SEQUENCE [LARGE SCALE GENOMIC DNA]</scope>
    <source>
        <strain evidence="7">IND107</strain>
    </source>
</reference>
<organism evidence="6 7">
    <name type="scientific">Cryptococcus tetragattii IND107</name>
    <dbReference type="NCBI Taxonomy" id="1296105"/>
    <lineage>
        <taxon>Eukaryota</taxon>
        <taxon>Fungi</taxon>
        <taxon>Dikarya</taxon>
        <taxon>Basidiomycota</taxon>
        <taxon>Agaricomycotina</taxon>
        <taxon>Tremellomycetes</taxon>
        <taxon>Tremellales</taxon>
        <taxon>Cryptococcaceae</taxon>
        <taxon>Cryptococcus</taxon>
        <taxon>Cryptococcus gattii species complex</taxon>
    </lineage>
</organism>
<evidence type="ECO:0000256" key="4">
    <source>
        <dbReference type="RuleBase" id="RU004203"/>
    </source>
</evidence>
<comment type="subunit">
    <text evidence="4">Component of the proteasome complex.</text>
</comment>
<dbReference type="GeneID" id="91990754"/>
<dbReference type="PANTHER" id="PTHR32194:SF2">
    <property type="entry name" value="PROTEASOME SUBUNIT BETA TYPE-1"/>
    <property type="match status" value="1"/>
</dbReference>
<dbReference type="Pfam" id="PF00227">
    <property type="entry name" value="Proteasome"/>
    <property type="match status" value="1"/>
</dbReference>
<evidence type="ECO:0000256" key="2">
    <source>
        <dbReference type="ARBA" id="ARBA00022942"/>
    </source>
</evidence>
<feature type="compositionally biased region" description="Pro residues" evidence="5">
    <location>
        <begin position="1"/>
        <end position="10"/>
    </location>
</feature>
<comment type="subunit">
    <text evidence="3">The 26S proteasome consists of a 20S proteasome core and two 19S regulatory subunits. The 20S proteasome core is composed of 28 subunits that are arranged in four stacked rings, resulting in a barrel-shaped structure. The two end rings are each formed by seven alpha subunits, and the two central rings are each formed by seven beta subunits. The catalytic chamber with the active sites is on the inside of the barrel.</text>
</comment>
<accession>A0ABR3BRK7</accession>
<comment type="subcellular location">
    <subcellularLocation>
        <location evidence="4">Cytoplasm</location>
    </subcellularLocation>
    <subcellularLocation>
        <location evidence="4">Nucleus</location>
    </subcellularLocation>
</comment>
<reference evidence="6 7" key="2">
    <citation type="submission" date="2024-01" db="EMBL/GenBank/DDBJ databases">
        <title>Comparative genomics of Cryptococcus and Kwoniella reveals pathogenesis evolution and contrasting modes of karyotype evolution via chromosome fusion or intercentromeric recombination.</title>
        <authorList>
            <person name="Coelho M.A."/>
            <person name="David-Palma M."/>
            <person name="Shea T."/>
            <person name="Bowers K."/>
            <person name="Mcginley-Smith S."/>
            <person name="Mohammad A.W."/>
            <person name="Gnirke A."/>
            <person name="Yurkov A.M."/>
            <person name="Nowrousian M."/>
            <person name="Sun S."/>
            <person name="Cuomo C.A."/>
            <person name="Heitman J."/>
        </authorList>
    </citation>
    <scope>NUCLEOTIDE SEQUENCE [LARGE SCALE GENOMIC DNA]</scope>
    <source>
        <strain evidence="6 7">IND107</strain>
    </source>
</reference>
<dbReference type="PANTHER" id="PTHR32194">
    <property type="entry name" value="METALLOPROTEASE TLDD"/>
    <property type="match status" value="1"/>
</dbReference>
<comment type="caution">
    <text evidence="6">The sequence shown here is derived from an EMBL/GenBank/DDBJ whole genome shotgun (WGS) entry which is preliminary data.</text>
</comment>
<dbReference type="PROSITE" id="PS00854">
    <property type="entry name" value="PROTEASOME_BETA_1"/>
    <property type="match status" value="1"/>
</dbReference>
<dbReference type="CDD" id="cd03757">
    <property type="entry name" value="proteasome_beta_type_1"/>
    <property type="match status" value="1"/>
</dbReference>
<proteinExistence type="inferred from homology"/>
<dbReference type="InterPro" id="IPR001353">
    <property type="entry name" value="Proteasome_sua/b"/>
</dbReference>
<gene>
    <name evidence="6" type="ORF">I308_103898</name>
</gene>